<comment type="caution">
    <text evidence="7">The sequence shown here is derived from an EMBL/GenBank/DDBJ whole genome shotgun (WGS) entry which is preliminary data.</text>
</comment>
<dbReference type="CDD" id="cd06171">
    <property type="entry name" value="Sigma70_r4"/>
    <property type="match status" value="1"/>
</dbReference>
<dbReference type="PANTHER" id="PTHR43133">
    <property type="entry name" value="RNA POLYMERASE ECF-TYPE SIGMA FACTO"/>
    <property type="match status" value="1"/>
</dbReference>
<evidence type="ECO:0000313" key="7">
    <source>
        <dbReference type="EMBL" id="MCC2126219.1"/>
    </source>
</evidence>
<evidence type="ECO:0000313" key="8">
    <source>
        <dbReference type="Proteomes" id="UP001198220"/>
    </source>
</evidence>
<dbReference type="Gene3D" id="1.10.1740.10">
    <property type="match status" value="1"/>
</dbReference>
<sequence>MQKKELLQLIRKAKAKDPDAFSSLIYFYMKDLYRVAISILMNDEDAADAIQDTILGCWEKLYTLKEEKYFKTWITRILINRCYDIRKKQQRITVLEGYEEPSAEDQYNVELKEALGQLDEKYRIVLVLYYSEGYQTGEIAEFLEIPRSTVQTRLQRGREKLEAYYR</sequence>
<evidence type="ECO:0000256" key="4">
    <source>
        <dbReference type="ARBA" id="ARBA00023163"/>
    </source>
</evidence>
<dbReference type="SUPFAM" id="SSF88659">
    <property type="entry name" value="Sigma3 and sigma4 domains of RNA polymerase sigma factors"/>
    <property type="match status" value="1"/>
</dbReference>
<dbReference type="InterPro" id="IPR014284">
    <property type="entry name" value="RNA_pol_sigma-70_dom"/>
</dbReference>
<dbReference type="InterPro" id="IPR007627">
    <property type="entry name" value="RNA_pol_sigma70_r2"/>
</dbReference>
<evidence type="ECO:0000259" key="5">
    <source>
        <dbReference type="Pfam" id="PF04542"/>
    </source>
</evidence>
<evidence type="ECO:0000256" key="3">
    <source>
        <dbReference type="ARBA" id="ARBA00023082"/>
    </source>
</evidence>
<proteinExistence type="inferred from homology"/>
<dbReference type="InterPro" id="IPR039425">
    <property type="entry name" value="RNA_pol_sigma-70-like"/>
</dbReference>
<feature type="domain" description="RNA polymerase sigma-70 region 2" evidence="5">
    <location>
        <begin position="28"/>
        <end position="91"/>
    </location>
</feature>
<dbReference type="InterPro" id="IPR013324">
    <property type="entry name" value="RNA_pol_sigma_r3/r4-like"/>
</dbReference>
<protein>
    <submittedName>
        <fullName evidence="7">Sigma-70 family RNA polymerase sigma factor</fullName>
    </submittedName>
</protein>
<evidence type="ECO:0000259" key="6">
    <source>
        <dbReference type="Pfam" id="PF08281"/>
    </source>
</evidence>
<dbReference type="GO" id="GO:0016987">
    <property type="term" value="F:sigma factor activity"/>
    <property type="evidence" value="ECO:0007669"/>
    <property type="project" value="UniProtKB-KW"/>
</dbReference>
<reference evidence="7 8" key="1">
    <citation type="submission" date="2021-10" db="EMBL/GenBank/DDBJ databases">
        <title>Anaerobic single-cell dispensing facilitates the cultivation of human gut bacteria.</title>
        <authorList>
            <person name="Afrizal A."/>
        </authorList>
    </citation>
    <scope>NUCLEOTIDE SEQUENCE [LARGE SCALE GENOMIC DNA]</scope>
    <source>
        <strain evidence="7 8">CLA-AA-H276</strain>
    </source>
</reference>
<keyword evidence="3" id="KW-0731">Sigma factor</keyword>
<evidence type="ECO:0000256" key="1">
    <source>
        <dbReference type="ARBA" id="ARBA00010641"/>
    </source>
</evidence>
<accession>A0AAE3A6C8</accession>
<dbReference type="RefSeq" id="WP_308459343.1">
    <property type="nucleotide sequence ID" value="NZ_JAJEPS010000007.1"/>
</dbReference>
<comment type="similarity">
    <text evidence="1">Belongs to the sigma-70 factor family. ECF subfamily.</text>
</comment>
<keyword evidence="2" id="KW-0805">Transcription regulation</keyword>
<dbReference type="GO" id="GO:0006352">
    <property type="term" value="P:DNA-templated transcription initiation"/>
    <property type="evidence" value="ECO:0007669"/>
    <property type="project" value="InterPro"/>
</dbReference>
<dbReference type="Pfam" id="PF04542">
    <property type="entry name" value="Sigma70_r2"/>
    <property type="match status" value="1"/>
</dbReference>
<dbReference type="Proteomes" id="UP001198220">
    <property type="component" value="Unassembled WGS sequence"/>
</dbReference>
<dbReference type="GO" id="GO:0003677">
    <property type="term" value="F:DNA binding"/>
    <property type="evidence" value="ECO:0007669"/>
    <property type="project" value="InterPro"/>
</dbReference>
<dbReference type="PANTHER" id="PTHR43133:SF51">
    <property type="entry name" value="RNA POLYMERASE SIGMA FACTOR"/>
    <property type="match status" value="1"/>
</dbReference>
<organism evidence="7 8">
    <name type="scientific">Hominiventricola filiformis</name>
    <dbReference type="NCBI Taxonomy" id="2885352"/>
    <lineage>
        <taxon>Bacteria</taxon>
        <taxon>Bacillati</taxon>
        <taxon>Bacillota</taxon>
        <taxon>Clostridia</taxon>
        <taxon>Lachnospirales</taxon>
        <taxon>Lachnospiraceae</taxon>
        <taxon>Hominiventricola</taxon>
    </lineage>
</organism>
<keyword evidence="8" id="KW-1185">Reference proteome</keyword>
<dbReference type="InterPro" id="IPR013249">
    <property type="entry name" value="RNA_pol_sigma70_r4_t2"/>
</dbReference>
<gene>
    <name evidence="7" type="ORF">LKD36_08500</name>
</gene>
<dbReference type="EMBL" id="JAJEPS010000007">
    <property type="protein sequence ID" value="MCC2126219.1"/>
    <property type="molecule type" value="Genomic_DNA"/>
</dbReference>
<keyword evidence="4" id="KW-0804">Transcription</keyword>
<feature type="domain" description="RNA polymerase sigma factor 70 region 4 type 2" evidence="6">
    <location>
        <begin position="110"/>
        <end position="161"/>
    </location>
</feature>
<dbReference type="InterPro" id="IPR013325">
    <property type="entry name" value="RNA_pol_sigma_r2"/>
</dbReference>
<dbReference type="AlphaFoldDB" id="A0AAE3A6C8"/>
<dbReference type="SUPFAM" id="SSF88946">
    <property type="entry name" value="Sigma2 domain of RNA polymerase sigma factors"/>
    <property type="match status" value="1"/>
</dbReference>
<dbReference type="Pfam" id="PF08281">
    <property type="entry name" value="Sigma70_r4_2"/>
    <property type="match status" value="1"/>
</dbReference>
<name>A0AAE3A6C8_9FIRM</name>
<evidence type="ECO:0000256" key="2">
    <source>
        <dbReference type="ARBA" id="ARBA00023015"/>
    </source>
</evidence>
<dbReference type="NCBIfam" id="TIGR02937">
    <property type="entry name" value="sigma70-ECF"/>
    <property type="match status" value="1"/>
</dbReference>
<dbReference type="InterPro" id="IPR036388">
    <property type="entry name" value="WH-like_DNA-bd_sf"/>
</dbReference>
<dbReference type="Gene3D" id="1.10.10.10">
    <property type="entry name" value="Winged helix-like DNA-binding domain superfamily/Winged helix DNA-binding domain"/>
    <property type="match status" value="1"/>
</dbReference>